<evidence type="ECO:0000256" key="4">
    <source>
        <dbReference type="ARBA" id="ARBA00023136"/>
    </source>
</evidence>
<keyword evidence="8" id="KW-1185">Reference proteome</keyword>
<accession>A0ABX1S5X6</accession>
<evidence type="ECO:0000256" key="5">
    <source>
        <dbReference type="SAM" id="MobiDB-lite"/>
    </source>
</evidence>
<feature type="transmembrane region" description="Helical" evidence="6">
    <location>
        <begin position="404"/>
        <end position="427"/>
    </location>
</feature>
<comment type="caution">
    <text evidence="7">The sequence shown here is derived from an EMBL/GenBank/DDBJ whole genome shotgun (WGS) entry which is preliminary data.</text>
</comment>
<dbReference type="SUPFAM" id="SSF81340">
    <property type="entry name" value="Clc chloride channel"/>
    <property type="match status" value="1"/>
</dbReference>
<dbReference type="InterPro" id="IPR050368">
    <property type="entry name" value="ClC-type_chloride_channel"/>
</dbReference>
<feature type="transmembrane region" description="Helical" evidence="6">
    <location>
        <begin position="279"/>
        <end position="300"/>
    </location>
</feature>
<feature type="transmembrane region" description="Helical" evidence="6">
    <location>
        <begin position="215"/>
        <end position="235"/>
    </location>
</feature>
<keyword evidence="3 6" id="KW-1133">Transmembrane helix</keyword>
<dbReference type="Proteomes" id="UP000820669">
    <property type="component" value="Unassembled WGS sequence"/>
</dbReference>
<evidence type="ECO:0000256" key="1">
    <source>
        <dbReference type="ARBA" id="ARBA00004141"/>
    </source>
</evidence>
<dbReference type="PANTHER" id="PTHR43427">
    <property type="entry name" value="CHLORIDE CHANNEL PROTEIN CLC-E"/>
    <property type="match status" value="1"/>
</dbReference>
<dbReference type="PRINTS" id="PR00762">
    <property type="entry name" value="CLCHANNEL"/>
</dbReference>
<reference evidence="7 8" key="1">
    <citation type="submission" date="2020-04" db="EMBL/GenBank/DDBJ databases">
        <authorList>
            <person name="Klaysubun C."/>
            <person name="Duangmal K."/>
            <person name="Lipun K."/>
        </authorList>
    </citation>
    <scope>NUCLEOTIDE SEQUENCE [LARGE SCALE GENOMIC DNA]</scope>
    <source>
        <strain evidence="7 8">K10HN5</strain>
    </source>
</reference>
<dbReference type="InterPro" id="IPR014743">
    <property type="entry name" value="Cl-channel_core"/>
</dbReference>
<feature type="region of interest" description="Disordered" evidence="5">
    <location>
        <begin position="434"/>
        <end position="471"/>
    </location>
</feature>
<evidence type="ECO:0000256" key="2">
    <source>
        <dbReference type="ARBA" id="ARBA00022692"/>
    </source>
</evidence>
<feature type="transmembrane region" description="Helical" evidence="6">
    <location>
        <begin position="247"/>
        <end position="267"/>
    </location>
</feature>
<comment type="subcellular location">
    <subcellularLocation>
        <location evidence="1">Membrane</location>
        <topology evidence="1">Multi-pass membrane protein</topology>
    </subcellularLocation>
</comment>
<keyword evidence="2 6" id="KW-0812">Transmembrane</keyword>
<evidence type="ECO:0000313" key="8">
    <source>
        <dbReference type="Proteomes" id="UP000820669"/>
    </source>
</evidence>
<feature type="transmembrane region" description="Helical" evidence="6">
    <location>
        <begin position="374"/>
        <end position="392"/>
    </location>
</feature>
<dbReference type="Pfam" id="PF00654">
    <property type="entry name" value="Voltage_CLC"/>
    <property type="match status" value="1"/>
</dbReference>
<sequence length="471" mass="46449">MDPSGPAGPAAPADPVALLRSRSYVQLLVLAALVGIPISAAAYGFLVLVSALQRWLFRELPVALGLAVAPLWWPIPLLLIGGLLVALAIRHLPGHGGHSPVDGFHAGGAPTPRELPGVVAAALATLAFGAALGPEAPLIALGGGLGVCAVRLARRDPPAQAAAVLAAAGSFASISALFGSPLPAAFLLMEASGIGGTMLGLVLVPGLLAAGIGSLIFLGLGSLTGLGAFSLAIPGLPALTSPTVAGFGWAVAFGVAAAFIGTGIHRLALVLRARVERRLLLLTPVAGLVVAGCAVLYTAVTGKGWSDVLFSGQDQLGPLIGNHAGYPVGALLLLLACKGLAYAVSLSSFRGGPVFPAMFIGAAGGIAASHLPGLSLVAGVAIGIGGMSVAMLRLPLTSVLLPSLLLGSDGLAAMPLVIVAVVVAHVVTARLTPPAPAAPAGEPATEDEPAEQGATGRPARRPVPGPQSASS</sequence>
<dbReference type="EMBL" id="JAAXLA010000008">
    <property type="protein sequence ID" value="NMH96985.1"/>
    <property type="molecule type" value="Genomic_DNA"/>
</dbReference>
<dbReference type="Gene3D" id="1.10.3080.10">
    <property type="entry name" value="Clc chloride channel"/>
    <property type="match status" value="1"/>
</dbReference>
<evidence type="ECO:0000256" key="6">
    <source>
        <dbReference type="SAM" id="Phobius"/>
    </source>
</evidence>
<feature type="transmembrane region" description="Helical" evidence="6">
    <location>
        <begin position="161"/>
        <end position="178"/>
    </location>
</feature>
<dbReference type="InterPro" id="IPR001807">
    <property type="entry name" value="ClC"/>
</dbReference>
<proteinExistence type="predicted"/>
<name>A0ABX1S5X6_9PSEU</name>
<keyword evidence="4 6" id="KW-0472">Membrane</keyword>
<protein>
    <submittedName>
        <fullName evidence="7">Chloride channel protein</fullName>
    </submittedName>
</protein>
<feature type="transmembrane region" description="Helical" evidence="6">
    <location>
        <begin position="27"/>
        <end position="51"/>
    </location>
</feature>
<feature type="transmembrane region" description="Helical" evidence="6">
    <location>
        <begin position="71"/>
        <end position="89"/>
    </location>
</feature>
<evidence type="ECO:0000313" key="7">
    <source>
        <dbReference type="EMBL" id="NMH96985.1"/>
    </source>
</evidence>
<organism evidence="7 8">
    <name type="scientific">Pseudonocardia acidicola</name>
    <dbReference type="NCBI Taxonomy" id="2724939"/>
    <lineage>
        <taxon>Bacteria</taxon>
        <taxon>Bacillati</taxon>
        <taxon>Actinomycetota</taxon>
        <taxon>Actinomycetes</taxon>
        <taxon>Pseudonocardiales</taxon>
        <taxon>Pseudonocardiaceae</taxon>
        <taxon>Pseudonocardia</taxon>
    </lineage>
</organism>
<gene>
    <name evidence="7" type="ORF">HF526_06585</name>
</gene>
<evidence type="ECO:0000256" key="3">
    <source>
        <dbReference type="ARBA" id="ARBA00022989"/>
    </source>
</evidence>
<feature type="transmembrane region" description="Helical" evidence="6">
    <location>
        <begin position="184"/>
        <end position="208"/>
    </location>
</feature>
<feature type="transmembrane region" description="Helical" evidence="6">
    <location>
        <begin position="324"/>
        <end position="344"/>
    </location>
</feature>